<evidence type="ECO:0000256" key="4">
    <source>
        <dbReference type="ARBA" id="ARBA00022989"/>
    </source>
</evidence>
<organism evidence="7 8">
    <name type="scientific">Pyrus ussuriensis x Pyrus communis</name>
    <dbReference type="NCBI Taxonomy" id="2448454"/>
    <lineage>
        <taxon>Eukaryota</taxon>
        <taxon>Viridiplantae</taxon>
        <taxon>Streptophyta</taxon>
        <taxon>Embryophyta</taxon>
        <taxon>Tracheophyta</taxon>
        <taxon>Spermatophyta</taxon>
        <taxon>Magnoliopsida</taxon>
        <taxon>eudicotyledons</taxon>
        <taxon>Gunneridae</taxon>
        <taxon>Pentapetalae</taxon>
        <taxon>rosids</taxon>
        <taxon>fabids</taxon>
        <taxon>Rosales</taxon>
        <taxon>Rosaceae</taxon>
        <taxon>Amygdaloideae</taxon>
        <taxon>Maleae</taxon>
        <taxon>Pyrus</taxon>
    </lineage>
</organism>
<dbReference type="AlphaFoldDB" id="A0A5N5H9C3"/>
<protein>
    <submittedName>
        <fullName evidence="7">Protein NRT1/ PTR FAMILY 2.13-like</fullName>
    </submittedName>
</protein>
<comment type="caution">
    <text evidence="7">The sequence shown here is derived from an EMBL/GenBank/DDBJ whole genome shotgun (WGS) entry which is preliminary data.</text>
</comment>
<feature type="transmembrane region" description="Helical" evidence="6">
    <location>
        <begin position="298"/>
        <end position="318"/>
    </location>
</feature>
<dbReference type="EMBL" id="SMOL01000160">
    <property type="protein sequence ID" value="KAB2624606.1"/>
    <property type="molecule type" value="Genomic_DNA"/>
</dbReference>
<feature type="transmembrane region" description="Helical" evidence="6">
    <location>
        <begin position="732"/>
        <end position="755"/>
    </location>
</feature>
<dbReference type="SUPFAM" id="SSF103473">
    <property type="entry name" value="MFS general substrate transporter"/>
    <property type="match status" value="1"/>
</dbReference>
<feature type="transmembrane region" description="Helical" evidence="6">
    <location>
        <begin position="211"/>
        <end position="233"/>
    </location>
</feature>
<gene>
    <name evidence="7" type="ORF">D8674_016266</name>
</gene>
<reference evidence="8" key="2">
    <citation type="submission" date="2019-10" db="EMBL/GenBank/DDBJ databases">
        <title>A de novo genome assembly of a pear dwarfing rootstock.</title>
        <authorList>
            <person name="Wang F."/>
            <person name="Wang J."/>
            <person name="Li S."/>
            <person name="Zhang Y."/>
            <person name="Fang M."/>
            <person name="Ma L."/>
            <person name="Zhao Y."/>
            <person name="Jiang S."/>
        </authorList>
    </citation>
    <scope>NUCLEOTIDE SEQUENCE [LARGE SCALE GENOMIC DNA]</scope>
</reference>
<feature type="transmembrane region" description="Helical" evidence="6">
    <location>
        <begin position="650"/>
        <end position="670"/>
    </location>
</feature>
<keyword evidence="8" id="KW-1185">Reference proteome</keyword>
<evidence type="ECO:0000256" key="2">
    <source>
        <dbReference type="ARBA" id="ARBA00005982"/>
    </source>
</evidence>
<evidence type="ECO:0000256" key="1">
    <source>
        <dbReference type="ARBA" id="ARBA00004141"/>
    </source>
</evidence>
<feature type="transmembrane region" description="Helical" evidence="6">
    <location>
        <begin position="440"/>
        <end position="459"/>
    </location>
</feature>
<evidence type="ECO:0000256" key="5">
    <source>
        <dbReference type="ARBA" id="ARBA00023136"/>
    </source>
</evidence>
<evidence type="ECO:0000256" key="6">
    <source>
        <dbReference type="SAM" id="Phobius"/>
    </source>
</evidence>
<feature type="transmembrane region" description="Helical" evidence="6">
    <location>
        <begin position="324"/>
        <end position="344"/>
    </location>
</feature>
<dbReference type="GO" id="GO:0016020">
    <property type="term" value="C:membrane"/>
    <property type="evidence" value="ECO:0007669"/>
    <property type="project" value="UniProtKB-SubCell"/>
</dbReference>
<feature type="transmembrane region" description="Helical" evidence="6">
    <location>
        <begin position="690"/>
        <end position="711"/>
    </location>
</feature>
<evidence type="ECO:0000313" key="8">
    <source>
        <dbReference type="Proteomes" id="UP000327157"/>
    </source>
</evidence>
<dbReference type="OrthoDB" id="8904098at2759"/>
<reference evidence="7 8" key="3">
    <citation type="submission" date="2019-11" db="EMBL/GenBank/DDBJ databases">
        <title>A de novo genome assembly of a pear dwarfing rootstock.</title>
        <authorList>
            <person name="Wang F."/>
            <person name="Wang J."/>
            <person name="Li S."/>
            <person name="Zhang Y."/>
            <person name="Fang M."/>
            <person name="Ma L."/>
            <person name="Zhao Y."/>
            <person name="Jiang S."/>
        </authorList>
    </citation>
    <scope>NUCLEOTIDE SEQUENCE [LARGE SCALE GENOMIC DNA]</scope>
    <source>
        <strain evidence="7">S2</strain>
        <tissue evidence="7">Leaf</tissue>
    </source>
</reference>
<accession>A0A5N5H9C3</accession>
<feature type="transmembrane region" description="Helical" evidence="6">
    <location>
        <begin position="415"/>
        <end position="434"/>
    </location>
</feature>
<name>A0A5N5H9C3_9ROSA</name>
<dbReference type="GO" id="GO:0022857">
    <property type="term" value="F:transmembrane transporter activity"/>
    <property type="evidence" value="ECO:0007669"/>
    <property type="project" value="InterPro"/>
</dbReference>
<keyword evidence="5 6" id="KW-0472">Membrane</keyword>
<keyword evidence="4 6" id="KW-1133">Transmembrane helix</keyword>
<reference evidence="7 8" key="1">
    <citation type="submission" date="2019-09" db="EMBL/GenBank/DDBJ databases">
        <authorList>
            <person name="Ou C."/>
        </authorList>
    </citation>
    <scope>NUCLEOTIDE SEQUENCE [LARGE SCALE GENOMIC DNA]</scope>
    <source>
        <strain evidence="7">S2</strain>
        <tissue evidence="7">Leaf</tissue>
    </source>
</reference>
<evidence type="ECO:0000256" key="3">
    <source>
        <dbReference type="ARBA" id="ARBA00022692"/>
    </source>
</evidence>
<dbReference type="InterPro" id="IPR036259">
    <property type="entry name" value="MFS_trans_sf"/>
</dbReference>
<dbReference type="Pfam" id="PF00854">
    <property type="entry name" value="PTR2"/>
    <property type="match status" value="1"/>
</dbReference>
<comment type="similarity">
    <text evidence="2">Belongs to the major facilitator superfamily. Proton-dependent oligopeptide transporter (POT/PTR) (TC 2.A.17) family.</text>
</comment>
<sequence length="825" mass="91152">MARDKKSSCSSSFLSFYSPKPTSITPSSYDNQLTTLLPPSHYYCHKTMTKQGLCGSTESISMKATFGMTANLMVYLVREYHMEQFGTDDQSNPSCVHSRLSYKKRCLKLHNDERVRGVFFDTSPKVDGKGNVLQSKLLLSTEFRFLKKAALVVGNEVSDDGSCANPWRLCSIQHVEEQILLGLLEVFGTVGHIEFYNKEFPESMKSVGNSLPYLCLAGATYLSSVVVSIVHSVTGKHGQPNWLDNDINVGRLDNYYFLIAGNESIEKMASYGLTINFMVYLVREYHMEQVPAANMINIWASSCFLLTVIGGFIADIYLGKFLTIALASFATLMGMLTVTLTAFVPQLRPPPCTLNGQQQQCVSTTKTQLGFLIVGLCGLGLGTGGIRPCSIPFGVDQFDSTTVEGRKSVTRFLNLYYALSCMVILINQSLVMYIQDSVSWALGFAIPTLLMSCAILLFFGGSKIYFYVKPEGSTFSSFAQVLVAAYKKRHLKLHNDDRVHGIFSDDDSSNGNGNGNGRRVLNKLHLSTEFSFLKKAALVVDNELKDDGSCATPSRLCSIQQVEEVIRVMKILPVSVSGVISLLALAQEPTFVVSQAMKMDRHIGPNFAIPAGSVKMMSIMTLFISLTLYDRFLQRALTKFTKCEDGIPPLRRIGIGYFFSAMCMLVAGLVEQQRRALATSQASSNGVVAMSVFWLFPQEMLLGLCEMFGVVGLLEFYNKEFPETMKSIGNSLLYLCLAGASYLSSVSVSIVHGVTGKRGRPNWLDNDINAGRLDYFYFLIAGLGVVNFFYFLFCARGYAYKASAETVESLDTDITAQERLGHPLV</sequence>
<feature type="transmembrane region" description="Helical" evidence="6">
    <location>
        <begin position="568"/>
        <end position="587"/>
    </location>
</feature>
<dbReference type="Proteomes" id="UP000327157">
    <property type="component" value="Chromosome 16"/>
</dbReference>
<comment type="subcellular location">
    <subcellularLocation>
        <location evidence="1">Membrane</location>
        <topology evidence="1">Multi-pass membrane protein</topology>
    </subcellularLocation>
</comment>
<dbReference type="Gene3D" id="1.20.1250.20">
    <property type="entry name" value="MFS general substrate transporter like domains"/>
    <property type="match status" value="2"/>
</dbReference>
<keyword evidence="3 6" id="KW-0812">Transmembrane</keyword>
<evidence type="ECO:0000313" key="7">
    <source>
        <dbReference type="EMBL" id="KAB2624606.1"/>
    </source>
</evidence>
<feature type="transmembrane region" description="Helical" evidence="6">
    <location>
        <begin position="607"/>
        <end position="629"/>
    </location>
</feature>
<dbReference type="InterPro" id="IPR000109">
    <property type="entry name" value="POT_fam"/>
</dbReference>
<feature type="transmembrane region" description="Helical" evidence="6">
    <location>
        <begin position="775"/>
        <end position="793"/>
    </location>
</feature>
<dbReference type="PANTHER" id="PTHR11654">
    <property type="entry name" value="OLIGOPEPTIDE TRANSPORTER-RELATED"/>
    <property type="match status" value="1"/>
</dbReference>
<proteinExistence type="inferred from homology"/>